<dbReference type="GO" id="GO:0046872">
    <property type="term" value="F:metal ion binding"/>
    <property type="evidence" value="ECO:0007669"/>
    <property type="project" value="UniProtKB-KW"/>
</dbReference>
<dbReference type="InterPro" id="IPR000086">
    <property type="entry name" value="NUDIX_hydrolase_dom"/>
</dbReference>
<dbReference type="PANTHER" id="PTHR42904:SF1">
    <property type="entry name" value="NUCLEOSIDE DIPHOSPHATE-LINKED MOIETY X MOTIF 17"/>
    <property type="match status" value="1"/>
</dbReference>
<dbReference type="PRINTS" id="PR00502">
    <property type="entry name" value="NUDIXFAMILY"/>
</dbReference>
<evidence type="ECO:0000256" key="3">
    <source>
        <dbReference type="ARBA" id="ARBA00022801"/>
    </source>
</evidence>
<keyword evidence="3 5" id="KW-0378">Hydrolase</keyword>
<proteinExistence type="inferred from homology"/>
<dbReference type="GO" id="GO:0005829">
    <property type="term" value="C:cytosol"/>
    <property type="evidence" value="ECO:0007669"/>
    <property type="project" value="TreeGrafter"/>
</dbReference>
<dbReference type="PANTHER" id="PTHR42904">
    <property type="entry name" value="NUDIX HYDROLASE, NUDC SUBFAMILY"/>
    <property type="match status" value="1"/>
</dbReference>
<comment type="cofactor">
    <cofactor evidence="1">
        <name>Mg(2+)</name>
        <dbReference type="ChEBI" id="CHEBI:18420"/>
    </cofactor>
</comment>
<dbReference type="InterPro" id="IPR020476">
    <property type="entry name" value="Nudix_hydrolase"/>
</dbReference>
<dbReference type="SUPFAM" id="SSF55811">
    <property type="entry name" value="Nudix"/>
    <property type="match status" value="1"/>
</dbReference>
<comment type="caution">
    <text evidence="7">The sequence shown here is derived from an EMBL/GenBank/DDBJ whole genome shotgun (WGS) entry which is preliminary data.</text>
</comment>
<evidence type="ECO:0000313" key="7">
    <source>
        <dbReference type="EMBL" id="PIS16659.1"/>
    </source>
</evidence>
<sequence length="139" mass="16326">MIEQTERPSAVVAGMIINKEGKILLCKSSKWNNLWVVPGGHIEYGESIEEAIKREVKEEVGLDIELEKILFVQELIEPKDYFKKRHFISFQCICSTKIDDVKLDNIEMQNYKWVKPENALKEETDSYTHKFIQKYLEES</sequence>
<dbReference type="Proteomes" id="UP000229080">
    <property type="component" value="Unassembled WGS sequence"/>
</dbReference>
<dbReference type="Pfam" id="PF00293">
    <property type="entry name" value="NUDIX"/>
    <property type="match status" value="1"/>
</dbReference>
<organism evidence="7 8">
    <name type="scientific">Candidatus Portnoybacteria bacterium CG09_land_8_20_14_0_10_44_13</name>
    <dbReference type="NCBI Taxonomy" id="1974811"/>
    <lineage>
        <taxon>Bacteria</taxon>
        <taxon>Candidatus Portnoyibacteriota</taxon>
    </lineage>
</organism>
<dbReference type="GO" id="GO:0035529">
    <property type="term" value="F:NADH pyrophosphatase activity"/>
    <property type="evidence" value="ECO:0007669"/>
    <property type="project" value="TreeGrafter"/>
</dbReference>
<keyword evidence="4" id="KW-0460">Magnesium</keyword>
<evidence type="ECO:0000256" key="5">
    <source>
        <dbReference type="RuleBase" id="RU003476"/>
    </source>
</evidence>
<dbReference type="InterPro" id="IPR020084">
    <property type="entry name" value="NUDIX_hydrolase_CS"/>
</dbReference>
<keyword evidence="2" id="KW-0479">Metal-binding</keyword>
<evidence type="ECO:0000256" key="1">
    <source>
        <dbReference type="ARBA" id="ARBA00001946"/>
    </source>
</evidence>
<dbReference type="AlphaFoldDB" id="A0A2H0WXL3"/>
<dbReference type="GO" id="GO:0019677">
    <property type="term" value="P:NAD+ catabolic process"/>
    <property type="evidence" value="ECO:0007669"/>
    <property type="project" value="TreeGrafter"/>
</dbReference>
<dbReference type="PROSITE" id="PS00893">
    <property type="entry name" value="NUDIX_BOX"/>
    <property type="match status" value="1"/>
</dbReference>
<evidence type="ECO:0000313" key="8">
    <source>
        <dbReference type="Proteomes" id="UP000229080"/>
    </source>
</evidence>
<dbReference type="InterPro" id="IPR015797">
    <property type="entry name" value="NUDIX_hydrolase-like_dom_sf"/>
</dbReference>
<protein>
    <recommendedName>
        <fullName evidence="6">Nudix hydrolase domain-containing protein</fullName>
    </recommendedName>
</protein>
<gene>
    <name evidence="7" type="ORF">COT61_02785</name>
</gene>
<evidence type="ECO:0000256" key="2">
    <source>
        <dbReference type="ARBA" id="ARBA00022723"/>
    </source>
</evidence>
<feature type="domain" description="Nudix hydrolase" evidence="6">
    <location>
        <begin position="7"/>
        <end position="137"/>
    </location>
</feature>
<accession>A0A2H0WXL3</accession>
<dbReference type="PROSITE" id="PS51462">
    <property type="entry name" value="NUDIX"/>
    <property type="match status" value="1"/>
</dbReference>
<dbReference type="InterPro" id="IPR050241">
    <property type="entry name" value="NAD-cap_RNA_hydrolase_NudC"/>
</dbReference>
<dbReference type="Gene3D" id="3.90.79.10">
    <property type="entry name" value="Nucleoside Triphosphate Pyrophosphohydrolase"/>
    <property type="match status" value="1"/>
</dbReference>
<dbReference type="EMBL" id="PEZF01000094">
    <property type="protein sequence ID" value="PIS16659.1"/>
    <property type="molecule type" value="Genomic_DNA"/>
</dbReference>
<name>A0A2H0WXL3_9BACT</name>
<dbReference type="GO" id="GO:0006742">
    <property type="term" value="P:NADP+ catabolic process"/>
    <property type="evidence" value="ECO:0007669"/>
    <property type="project" value="TreeGrafter"/>
</dbReference>
<evidence type="ECO:0000256" key="4">
    <source>
        <dbReference type="ARBA" id="ARBA00022842"/>
    </source>
</evidence>
<comment type="similarity">
    <text evidence="5">Belongs to the Nudix hydrolase family.</text>
</comment>
<evidence type="ECO:0000259" key="6">
    <source>
        <dbReference type="PROSITE" id="PS51462"/>
    </source>
</evidence>
<reference evidence="8" key="1">
    <citation type="submission" date="2017-09" db="EMBL/GenBank/DDBJ databases">
        <title>Depth-based differentiation of microbial function through sediment-hosted aquifers and enrichment of novel symbionts in the deep terrestrial subsurface.</title>
        <authorList>
            <person name="Probst A.J."/>
            <person name="Ladd B."/>
            <person name="Jarett J.K."/>
            <person name="Geller-Mcgrath D.E."/>
            <person name="Sieber C.M.K."/>
            <person name="Emerson J.B."/>
            <person name="Anantharaman K."/>
            <person name="Thomas B.C."/>
            <person name="Malmstrom R."/>
            <person name="Stieglmeier M."/>
            <person name="Klingl A."/>
            <person name="Woyke T."/>
            <person name="Ryan C.M."/>
            <person name="Banfield J.F."/>
        </authorList>
    </citation>
    <scope>NUCLEOTIDE SEQUENCE [LARGE SCALE GENOMIC DNA]</scope>
</reference>